<name>A0A1I7UYE6_9PELO</name>
<evidence type="ECO:0000313" key="3">
    <source>
        <dbReference type="WBParaSite" id="Csp11.Scaffold630.g20586.t1"/>
    </source>
</evidence>
<feature type="region of interest" description="Disordered" evidence="1">
    <location>
        <begin position="201"/>
        <end position="268"/>
    </location>
</feature>
<accession>A0A1I7UYE6</accession>
<dbReference type="Proteomes" id="UP000095282">
    <property type="component" value="Unplaced"/>
</dbReference>
<evidence type="ECO:0000313" key="2">
    <source>
        <dbReference type="Proteomes" id="UP000095282"/>
    </source>
</evidence>
<feature type="compositionally biased region" description="Low complexity" evidence="1">
    <location>
        <begin position="230"/>
        <end position="268"/>
    </location>
</feature>
<feature type="compositionally biased region" description="Basic and acidic residues" evidence="1">
    <location>
        <begin position="119"/>
        <end position="132"/>
    </location>
</feature>
<keyword evidence="2" id="KW-1185">Reference proteome</keyword>
<feature type="region of interest" description="Disordered" evidence="1">
    <location>
        <begin position="101"/>
        <end position="132"/>
    </location>
</feature>
<dbReference type="AlphaFoldDB" id="A0A1I7UYE6"/>
<proteinExistence type="predicted"/>
<protein>
    <submittedName>
        <fullName evidence="3">MADF domain-containing protein</fullName>
    </submittedName>
</protein>
<evidence type="ECO:0000256" key="1">
    <source>
        <dbReference type="SAM" id="MobiDB-lite"/>
    </source>
</evidence>
<dbReference type="eggNOG" id="ENOG502T2TR">
    <property type="taxonomic scope" value="Eukaryota"/>
</dbReference>
<organism evidence="2 3">
    <name type="scientific">Caenorhabditis tropicalis</name>
    <dbReference type="NCBI Taxonomy" id="1561998"/>
    <lineage>
        <taxon>Eukaryota</taxon>
        <taxon>Metazoa</taxon>
        <taxon>Ecdysozoa</taxon>
        <taxon>Nematoda</taxon>
        <taxon>Chromadorea</taxon>
        <taxon>Rhabditida</taxon>
        <taxon>Rhabditina</taxon>
        <taxon>Rhabditomorpha</taxon>
        <taxon>Rhabditoidea</taxon>
        <taxon>Rhabditidae</taxon>
        <taxon>Peloderinae</taxon>
        <taxon>Caenorhabditis</taxon>
    </lineage>
</organism>
<dbReference type="WBParaSite" id="Csp11.Scaffold630.g20586.t1">
    <property type="protein sequence ID" value="Csp11.Scaffold630.g20586.t1"/>
    <property type="gene ID" value="Csp11.Scaffold630.g20586"/>
</dbReference>
<reference evidence="3" key="1">
    <citation type="submission" date="2016-11" db="UniProtKB">
        <authorList>
            <consortium name="WormBaseParasite"/>
        </authorList>
    </citation>
    <scope>IDENTIFICATION</scope>
</reference>
<sequence length="268" mass="30471">MRASKNQWAISPETIMSHHFRLAKGIPHVVDTTPPYSMFNSPISVHYLPKRASSADPFKRKALSKSQRELNDFVNGRHGDPHGLRLPLPIRSSLTDLVKPKLLENRNYQPPRRRPAPKKATENEREEARQRERMERMNRFEDIVLSDLVHNADWSDQMIVASIKNHMERQAGIIPWNDLEEAADRLIEKIGIDMSVLNLKNGRRRSRSRKHERRHQKPPPMPFRVEPIGSRNSLESLSSPSSSSAKTSSSSNSSSSSSFPETNSAASS</sequence>
<feature type="compositionally biased region" description="Basic residues" evidence="1">
    <location>
        <begin position="201"/>
        <end position="217"/>
    </location>
</feature>